<protein>
    <recommendedName>
        <fullName evidence="6">ADP-dependent (S)-NAD(P)H-hydrate dehydratase</fullName>
        <ecNumber evidence="6">4.2.1.136</ecNumber>
    </recommendedName>
    <alternativeName>
        <fullName evidence="6">ADP-dependent NAD(P)HX dehydratase</fullName>
    </alternativeName>
</protein>
<organism evidence="8 9">
    <name type="scientific">Georgenia faecalis</name>
    <dbReference type="NCBI Taxonomy" id="2483799"/>
    <lineage>
        <taxon>Bacteria</taxon>
        <taxon>Bacillati</taxon>
        <taxon>Actinomycetota</taxon>
        <taxon>Actinomycetes</taxon>
        <taxon>Micrococcales</taxon>
        <taxon>Bogoriellaceae</taxon>
        <taxon>Georgenia</taxon>
    </lineage>
</organism>
<dbReference type="CDD" id="cd01171">
    <property type="entry name" value="YXKO-related"/>
    <property type="match status" value="1"/>
</dbReference>
<evidence type="ECO:0000256" key="4">
    <source>
        <dbReference type="ARBA" id="ARBA00023027"/>
    </source>
</evidence>
<dbReference type="SUPFAM" id="SSF53613">
    <property type="entry name" value="Ribokinase-like"/>
    <property type="match status" value="1"/>
</dbReference>
<comment type="catalytic activity">
    <reaction evidence="6">
        <text>(6S)-NADHX + ADP = AMP + phosphate + NADH + H(+)</text>
        <dbReference type="Rhea" id="RHEA:32223"/>
        <dbReference type="ChEBI" id="CHEBI:15378"/>
        <dbReference type="ChEBI" id="CHEBI:43474"/>
        <dbReference type="ChEBI" id="CHEBI:57945"/>
        <dbReference type="ChEBI" id="CHEBI:64074"/>
        <dbReference type="ChEBI" id="CHEBI:456215"/>
        <dbReference type="ChEBI" id="CHEBI:456216"/>
        <dbReference type="EC" id="4.2.1.136"/>
    </reaction>
</comment>
<keyword evidence="1 6" id="KW-0547">Nucleotide-binding</keyword>
<feature type="domain" description="YjeF C-terminal" evidence="7">
    <location>
        <begin position="12"/>
        <end position="291"/>
    </location>
</feature>
<keyword evidence="4 6" id="KW-0520">NAD</keyword>
<keyword evidence="2 6" id="KW-0067">ATP-binding</keyword>
<comment type="similarity">
    <text evidence="6">Belongs to the NnrD/CARKD family.</text>
</comment>
<sequence length="294" mass="29095">MNDAAQDVPRPITPTALRAWPLPAPGASKYERGQVLVLGGSRGTPGAVMLAGLAALRVGAGKLTVGVAASVATAVAVALPEAGVTGLEEDEGGSVTGGGLDALERVLSGAAALLVGPGLDDPEGTVRLVRGIAERVGPEVPVVLDAFAVGALSQLGDAADRLRGRLLLTPNSGEAAFLLGVDDVEDLAAAATTIAGRYDAVVSCGDFVAAPGGVLWEKTTGERGLGTSGSGDVLAGALVGLLARGADPLQAVVWASHLHAAAGDRLAAGVGRVGFLARELLPELPHVLTELSGA</sequence>
<name>A0ABV9D720_9MICO</name>
<evidence type="ECO:0000313" key="9">
    <source>
        <dbReference type="Proteomes" id="UP001595955"/>
    </source>
</evidence>
<proteinExistence type="inferred from homology"/>
<evidence type="ECO:0000259" key="7">
    <source>
        <dbReference type="PROSITE" id="PS51383"/>
    </source>
</evidence>
<dbReference type="Pfam" id="PF01256">
    <property type="entry name" value="Carb_kinase"/>
    <property type="match status" value="1"/>
</dbReference>
<comment type="catalytic activity">
    <reaction evidence="6">
        <text>(6S)-NADPHX + ADP = AMP + phosphate + NADPH + H(+)</text>
        <dbReference type="Rhea" id="RHEA:32235"/>
        <dbReference type="ChEBI" id="CHEBI:15378"/>
        <dbReference type="ChEBI" id="CHEBI:43474"/>
        <dbReference type="ChEBI" id="CHEBI:57783"/>
        <dbReference type="ChEBI" id="CHEBI:64076"/>
        <dbReference type="ChEBI" id="CHEBI:456215"/>
        <dbReference type="ChEBI" id="CHEBI:456216"/>
        <dbReference type="EC" id="4.2.1.136"/>
    </reaction>
</comment>
<reference evidence="9" key="1">
    <citation type="journal article" date="2019" name="Int. J. Syst. Evol. Microbiol.">
        <title>The Global Catalogue of Microorganisms (GCM) 10K type strain sequencing project: providing services to taxonomists for standard genome sequencing and annotation.</title>
        <authorList>
            <consortium name="The Broad Institute Genomics Platform"/>
            <consortium name="The Broad Institute Genome Sequencing Center for Infectious Disease"/>
            <person name="Wu L."/>
            <person name="Ma J."/>
        </authorList>
    </citation>
    <scope>NUCLEOTIDE SEQUENCE [LARGE SCALE GENOMIC DNA]</scope>
    <source>
        <strain evidence="9">JCM 3369</strain>
    </source>
</reference>
<dbReference type="NCBIfam" id="TIGR00196">
    <property type="entry name" value="yjeF_cterm"/>
    <property type="match status" value="1"/>
</dbReference>
<keyword evidence="5 6" id="KW-0456">Lyase</keyword>
<evidence type="ECO:0000256" key="6">
    <source>
        <dbReference type="HAMAP-Rule" id="MF_01965"/>
    </source>
</evidence>
<dbReference type="InterPro" id="IPR029056">
    <property type="entry name" value="Ribokinase-like"/>
</dbReference>
<comment type="caution">
    <text evidence="8">The sequence shown here is derived from an EMBL/GenBank/DDBJ whole genome shotgun (WGS) entry which is preliminary data.</text>
</comment>
<dbReference type="HAMAP" id="MF_01965">
    <property type="entry name" value="NADHX_dehydratase"/>
    <property type="match status" value="1"/>
</dbReference>
<accession>A0ABV9D720</accession>
<evidence type="ECO:0000313" key="8">
    <source>
        <dbReference type="EMBL" id="MFC4553723.1"/>
    </source>
</evidence>
<evidence type="ECO:0000256" key="3">
    <source>
        <dbReference type="ARBA" id="ARBA00022857"/>
    </source>
</evidence>
<dbReference type="Gene3D" id="3.40.1190.20">
    <property type="match status" value="1"/>
</dbReference>
<dbReference type="EMBL" id="JBHSGF010000001">
    <property type="protein sequence ID" value="MFC4553723.1"/>
    <property type="molecule type" value="Genomic_DNA"/>
</dbReference>
<comment type="function">
    <text evidence="6">Catalyzes the dehydration of the S-form of NAD(P)HX at the expense of ADP, which is converted to AMP. Together with NAD(P)HX epimerase, which catalyzes the epimerization of the S- and R-forms, the enzyme allows the repair of both epimers of NAD(P)HX, a damaged form of NAD(P)H that is a result of enzymatic or heat-dependent hydration.</text>
</comment>
<dbReference type="PANTHER" id="PTHR12592">
    <property type="entry name" value="ATP-DEPENDENT (S)-NAD(P)H-HYDRATE DEHYDRATASE FAMILY MEMBER"/>
    <property type="match status" value="1"/>
</dbReference>
<gene>
    <name evidence="6" type="primary">nnrD</name>
    <name evidence="8" type="ORF">ACFO3F_00545</name>
</gene>
<comment type="subunit">
    <text evidence="6">Homotetramer.</text>
</comment>
<feature type="binding site" evidence="6">
    <location>
        <position position="232"/>
    </location>
    <ligand>
        <name>(6S)-NADPHX</name>
        <dbReference type="ChEBI" id="CHEBI:64076"/>
    </ligand>
</feature>
<dbReference type="PANTHER" id="PTHR12592:SF0">
    <property type="entry name" value="ATP-DEPENDENT (S)-NAD(P)H-HYDRATE DEHYDRATASE"/>
    <property type="match status" value="1"/>
</dbReference>
<keyword evidence="9" id="KW-1185">Reference proteome</keyword>
<evidence type="ECO:0000256" key="5">
    <source>
        <dbReference type="ARBA" id="ARBA00023239"/>
    </source>
</evidence>
<feature type="binding site" evidence="6">
    <location>
        <position position="47"/>
    </location>
    <ligand>
        <name>(6S)-NADPHX</name>
        <dbReference type="ChEBI" id="CHEBI:64076"/>
    </ligand>
</feature>
<dbReference type="InterPro" id="IPR000631">
    <property type="entry name" value="CARKD"/>
</dbReference>
<feature type="binding site" evidence="6">
    <location>
        <position position="118"/>
    </location>
    <ligand>
        <name>(6S)-NADPHX</name>
        <dbReference type="ChEBI" id="CHEBI:64076"/>
    </ligand>
</feature>
<dbReference type="EC" id="4.2.1.136" evidence="6"/>
<dbReference type="Proteomes" id="UP001595955">
    <property type="component" value="Unassembled WGS sequence"/>
</dbReference>
<evidence type="ECO:0000256" key="1">
    <source>
        <dbReference type="ARBA" id="ARBA00022741"/>
    </source>
</evidence>
<keyword evidence="3 6" id="KW-0521">NADP</keyword>
<evidence type="ECO:0000256" key="2">
    <source>
        <dbReference type="ARBA" id="ARBA00022840"/>
    </source>
</evidence>
<dbReference type="PROSITE" id="PS51383">
    <property type="entry name" value="YJEF_C_3"/>
    <property type="match status" value="1"/>
</dbReference>
<dbReference type="RefSeq" id="WP_187695829.1">
    <property type="nucleotide sequence ID" value="NZ_CP033325.1"/>
</dbReference>
<comment type="caution">
    <text evidence="6">Lacks conserved residue(s) required for the propagation of feature annotation.</text>
</comment>
<comment type="cofactor">
    <cofactor evidence="6">
        <name>Mg(2+)</name>
        <dbReference type="ChEBI" id="CHEBI:18420"/>
    </cofactor>
</comment>
<feature type="binding site" evidence="6">
    <location>
        <position position="231"/>
    </location>
    <ligand>
        <name>AMP</name>
        <dbReference type="ChEBI" id="CHEBI:456215"/>
    </ligand>
</feature>